<evidence type="ECO:0000256" key="4">
    <source>
        <dbReference type="SAM" id="MobiDB-lite"/>
    </source>
</evidence>
<evidence type="ECO:0008006" key="8">
    <source>
        <dbReference type="Google" id="ProtNLM"/>
    </source>
</evidence>
<feature type="region of interest" description="Disordered" evidence="4">
    <location>
        <begin position="75"/>
        <end position="94"/>
    </location>
</feature>
<dbReference type="GeneID" id="96901003"/>
<evidence type="ECO:0000256" key="2">
    <source>
        <dbReference type="ARBA" id="ARBA00010579"/>
    </source>
</evidence>
<dbReference type="HOGENOM" id="CLU_033459_0_0_1"/>
<dbReference type="GO" id="GO:0009986">
    <property type="term" value="C:cell surface"/>
    <property type="evidence" value="ECO:0007669"/>
    <property type="project" value="TreeGrafter"/>
</dbReference>
<dbReference type="OrthoDB" id="5339822at2759"/>
<dbReference type="KEGG" id="ncs:NCAS_0A09660"/>
<dbReference type="STRING" id="1064592.G0V7S6"/>
<dbReference type="EMBL" id="HE576752">
    <property type="protein sequence ID" value="CCC67524.1"/>
    <property type="molecule type" value="Genomic_DNA"/>
</dbReference>
<dbReference type="InterPro" id="IPR051526">
    <property type="entry name" value="Beta-Glucosidase_SUN"/>
</dbReference>
<dbReference type="PANTHER" id="PTHR31316">
    <property type="entry name" value="BETA-GLUCOSIDASE-LIKE PROTEIN NCA3, MITOCHONDRIAL-RELATED"/>
    <property type="match status" value="1"/>
</dbReference>
<dbReference type="GO" id="GO:0042776">
    <property type="term" value="P:proton motive force-driven mitochondrial ATP synthesis"/>
    <property type="evidence" value="ECO:0007669"/>
    <property type="project" value="EnsemblFungi"/>
</dbReference>
<dbReference type="GO" id="GO:0031505">
    <property type="term" value="P:fungal-type cell wall organization"/>
    <property type="evidence" value="ECO:0007669"/>
    <property type="project" value="TreeGrafter"/>
</dbReference>
<dbReference type="OMA" id="SIMNMDA"/>
<feature type="chain" id="PRO_5012067804" description="SUN4" evidence="5">
    <location>
        <begin position="16"/>
        <end position="361"/>
    </location>
</feature>
<dbReference type="PANTHER" id="PTHR31316:SF2">
    <property type="entry name" value="BETA-GLUCOSIDASE-LIKE PROTEIN NCA3, MITOCHONDRIAL-RELATED"/>
    <property type="match status" value="1"/>
</dbReference>
<evidence type="ECO:0000256" key="5">
    <source>
        <dbReference type="SAM" id="SignalP"/>
    </source>
</evidence>
<keyword evidence="3" id="KW-0496">Mitochondrion</keyword>
<proteinExistence type="inferred from homology"/>
<reference key="2">
    <citation type="submission" date="2011-08" db="EMBL/GenBank/DDBJ databases">
        <title>Genome sequence of Naumovozyma castellii.</title>
        <authorList>
            <person name="Gordon J.L."/>
            <person name="Armisen D."/>
            <person name="Proux-Wera E."/>
            <person name="OhEigeartaigh S.S."/>
            <person name="Byrne K.P."/>
            <person name="Wolfe K.H."/>
        </authorList>
    </citation>
    <scope>NUCLEOTIDE SEQUENCE</scope>
    <source>
        <strain>Type strain:CBS 4309</strain>
    </source>
</reference>
<accession>G0V7S6</accession>
<keyword evidence="7" id="KW-1185">Reference proteome</keyword>
<dbReference type="RefSeq" id="XP_003673905.1">
    <property type="nucleotide sequence ID" value="XM_003673857.1"/>
</dbReference>
<organism evidence="6 7">
    <name type="scientific">Naumovozyma castellii</name>
    <name type="common">Yeast</name>
    <name type="synonym">Saccharomyces castellii</name>
    <dbReference type="NCBI Taxonomy" id="27288"/>
    <lineage>
        <taxon>Eukaryota</taxon>
        <taxon>Fungi</taxon>
        <taxon>Dikarya</taxon>
        <taxon>Ascomycota</taxon>
        <taxon>Saccharomycotina</taxon>
        <taxon>Saccharomycetes</taxon>
        <taxon>Saccharomycetales</taxon>
        <taxon>Saccharomycetaceae</taxon>
        <taxon>Naumovozyma</taxon>
    </lineage>
</organism>
<dbReference type="GO" id="GO:0005739">
    <property type="term" value="C:mitochondrion"/>
    <property type="evidence" value="ECO:0007669"/>
    <property type="project" value="UniProtKB-SubCell"/>
</dbReference>
<gene>
    <name evidence="6" type="primary">NCAS0A09660</name>
    <name evidence="6" type="ordered locus">NCAS_0A09660</name>
</gene>
<comment type="similarity">
    <text evidence="2">Belongs to the SUN family.</text>
</comment>
<sequence length="361" mass="38324">MKLSTILLSASIAAAAPAPAVHHDDHHHNEKRAVVTVTQFVNADGNVVIPAATATKNTKTTTLQPSQVVATATIKSNNDNKKDTTADSSSSIDGDLSAFSNPSTKFKDGTIKCSSFPSGQGVIPVDWLGFGGWTSIMNMDAQISSECQDGFYCSYACQPGMSKTQWPSEQPASGSAIGGLVCKDGFLHRTNTDTDYLCQWDKNTAQAVNKLDKDVALCRTDYPGSENMVVPTLVTANGGEQPMSVVDEDSFFKWSGKKTSSQYYVNNAGVSPQDGCIWGDSDSQVGNWAPLIFGAGYTNGQTYLSLLPNPNSNAKANFNVKIVGTDGSDVQGECVYENGSFSKSDGCTVSVLSGSAQFVFY</sequence>
<dbReference type="GO" id="GO:0009277">
    <property type="term" value="C:fungal-type cell wall"/>
    <property type="evidence" value="ECO:0007669"/>
    <property type="project" value="TreeGrafter"/>
</dbReference>
<dbReference type="Pfam" id="PF03856">
    <property type="entry name" value="SUN"/>
    <property type="match status" value="1"/>
</dbReference>
<dbReference type="eggNOG" id="ENOG502QREM">
    <property type="taxonomic scope" value="Eukaryota"/>
</dbReference>
<evidence type="ECO:0000313" key="7">
    <source>
        <dbReference type="Proteomes" id="UP000001640"/>
    </source>
</evidence>
<evidence type="ECO:0000313" key="6">
    <source>
        <dbReference type="EMBL" id="CCC67524.1"/>
    </source>
</evidence>
<dbReference type="AlphaFoldDB" id="G0V7S6"/>
<feature type="signal peptide" evidence="5">
    <location>
        <begin position="1"/>
        <end position="15"/>
    </location>
</feature>
<keyword evidence="5" id="KW-0732">Signal</keyword>
<comment type="subcellular location">
    <subcellularLocation>
        <location evidence="1">Mitochondrion</location>
    </subcellularLocation>
</comment>
<name>G0V7S6_NAUCA</name>
<dbReference type="InterPro" id="IPR005556">
    <property type="entry name" value="SUN"/>
</dbReference>
<dbReference type="InParanoid" id="G0V7S6"/>
<evidence type="ECO:0000256" key="3">
    <source>
        <dbReference type="ARBA" id="ARBA00023128"/>
    </source>
</evidence>
<evidence type="ECO:0000256" key="1">
    <source>
        <dbReference type="ARBA" id="ARBA00004173"/>
    </source>
</evidence>
<protein>
    <recommendedName>
        <fullName evidence="8">SUN4</fullName>
    </recommendedName>
</protein>
<reference evidence="7" key="1">
    <citation type="journal article" date="2011" name="Proc. Natl. Acad. Sci. U.S.A.">
        <title>Evolutionary erosion of yeast sex chromosomes by mating-type switching accidents.</title>
        <authorList>
            <person name="Gordon J.L."/>
            <person name="Armisen D."/>
            <person name="Proux-Wera E."/>
            <person name="Oheigeartaigh S.S."/>
            <person name="Byrne K.P."/>
            <person name="Wolfe K.H."/>
        </authorList>
    </citation>
    <scope>NUCLEOTIDE SEQUENCE [LARGE SCALE GENOMIC DNA]</scope>
    <source>
        <strain evidence="7">ATCC 76901 / BCRC 22586 / CBS 4309 / NBRC 1992 / NRRL Y-12630</strain>
    </source>
</reference>
<dbReference type="Proteomes" id="UP000001640">
    <property type="component" value="Chromosome 1"/>
</dbReference>